<dbReference type="OrthoDB" id="338086at2"/>
<dbReference type="RefSeq" id="WP_003010733.1">
    <property type="nucleotide sequence ID" value="NZ_AOHC02000056.1"/>
</dbReference>
<proteinExistence type="predicted"/>
<evidence type="ECO:0000313" key="3">
    <source>
        <dbReference type="Proteomes" id="UP000012313"/>
    </source>
</evidence>
<evidence type="ECO:0000313" key="2">
    <source>
        <dbReference type="EMBL" id="EMY76027.1"/>
    </source>
</evidence>
<name>N1WFD3_9LEPT</name>
<comment type="caution">
    <text evidence="2">The sequence shown here is derived from an EMBL/GenBank/DDBJ whole genome shotgun (WGS) entry which is preliminary data.</text>
</comment>
<evidence type="ECO:0000259" key="1">
    <source>
        <dbReference type="Pfam" id="PF01850"/>
    </source>
</evidence>
<feature type="domain" description="PIN" evidence="1">
    <location>
        <begin position="4"/>
        <end position="136"/>
    </location>
</feature>
<dbReference type="Pfam" id="PF01850">
    <property type="entry name" value="PIN"/>
    <property type="match status" value="1"/>
</dbReference>
<keyword evidence="3" id="KW-1185">Reference proteome</keyword>
<reference evidence="2" key="1">
    <citation type="submission" date="2013-03" db="EMBL/GenBank/DDBJ databases">
        <authorList>
            <person name="Harkins D.M."/>
            <person name="Durkin A.S."/>
            <person name="Brinkac L.M."/>
            <person name="Haft D.H."/>
            <person name="Selengut J.D."/>
            <person name="Sanka R."/>
            <person name="DePew J."/>
            <person name="Purushe J."/>
            <person name="Hartskeerl R.A."/>
            <person name="Ahmed A."/>
            <person name="van der Linden H."/>
            <person name="Goris M.G.A."/>
            <person name="Vinetz J.M."/>
            <person name="Sutton G.G."/>
            <person name="Nierman W.C."/>
            <person name="Fouts D.E."/>
        </authorList>
    </citation>
    <scope>NUCLEOTIDE SEQUENCE [LARGE SCALE GENOMIC DNA]</scope>
    <source>
        <strain evidence="2">ICFT</strain>
    </source>
</reference>
<dbReference type="Proteomes" id="UP000012313">
    <property type="component" value="Unassembled WGS sequence"/>
</dbReference>
<dbReference type="SUPFAM" id="SSF88723">
    <property type="entry name" value="PIN domain-like"/>
    <property type="match status" value="1"/>
</dbReference>
<dbReference type="Gene3D" id="3.40.50.1010">
    <property type="entry name" value="5'-nuclease"/>
    <property type="match status" value="1"/>
</dbReference>
<dbReference type="InterPro" id="IPR029060">
    <property type="entry name" value="PIN-like_dom_sf"/>
</dbReference>
<sequence>MVQYIETSVILSLVFEDNFYDKAAFIWNKPAEKTSSILTSIEGLIVLRRYFKNQRKSLPSNWISKQEKKLKELLSECNLVRVDERIESIITIKKDISDCRSLDGIHVATAIYLKEIFRLPNFIFNSFDNRVIKVAEKLGLKQYTV</sequence>
<protein>
    <submittedName>
        <fullName evidence="2">PIN domain protein</fullName>
    </submittedName>
</protein>
<dbReference type="InterPro" id="IPR002716">
    <property type="entry name" value="PIN_dom"/>
</dbReference>
<organism evidence="2 3">
    <name type="scientific">Leptospira weilii serovar Ranarum str. ICFT</name>
    <dbReference type="NCBI Taxonomy" id="1218598"/>
    <lineage>
        <taxon>Bacteria</taxon>
        <taxon>Pseudomonadati</taxon>
        <taxon>Spirochaetota</taxon>
        <taxon>Spirochaetia</taxon>
        <taxon>Leptospirales</taxon>
        <taxon>Leptospiraceae</taxon>
        <taxon>Leptospira</taxon>
    </lineage>
</organism>
<accession>N1WFD3</accession>
<gene>
    <name evidence="2" type="ORF">LEP1GSC060_2290</name>
</gene>
<dbReference type="AlphaFoldDB" id="N1WFD3"/>
<dbReference type="EMBL" id="AOHC02000056">
    <property type="protein sequence ID" value="EMY76027.1"/>
    <property type="molecule type" value="Genomic_DNA"/>
</dbReference>